<evidence type="ECO:0000313" key="3">
    <source>
        <dbReference type="Proteomes" id="UP000033869"/>
    </source>
</evidence>
<dbReference type="PATRIC" id="fig|1618344.3.peg.742"/>
<comment type="caution">
    <text evidence="2">The sequence shown here is derived from an EMBL/GenBank/DDBJ whole genome shotgun (WGS) entry which is preliminary data.</text>
</comment>
<dbReference type="SUPFAM" id="SSF55811">
    <property type="entry name" value="Nudix"/>
    <property type="match status" value="1"/>
</dbReference>
<protein>
    <submittedName>
        <fullName evidence="2">NUDIX hydrolase</fullName>
    </submittedName>
</protein>
<dbReference type="InterPro" id="IPR015797">
    <property type="entry name" value="NUDIX_hydrolase-like_dom_sf"/>
</dbReference>
<dbReference type="PANTHER" id="PTHR10885:SF20">
    <property type="entry name" value="NUDIX HYDROLASE DOMAIN-CONTAINING PROTEIN"/>
    <property type="match status" value="1"/>
</dbReference>
<evidence type="ECO:0000259" key="1">
    <source>
        <dbReference type="PROSITE" id="PS51462"/>
    </source>
</evidence>
<reference evidence="2 3" key="1">
    <citation type="journal article" date="2015" name="Nature">
        <title>rRNA introns, odd ribosomes, and small enigmatic genomes across a large radiation of phyla.</title>
        <authorList>
            <person name="Brown C.T."/>
            <person name="Hug L.A."/>
            <person name="Thomas B.C."/>
            <person name="Sharon I."/>
            <person name="Castelle C.J."/>
            <person name="Singh A."/>
            <person name="Wilkins M.J."/>
            <person name="Williams K.H."/>
            <person name="Banfield J.F."/>
        </authorList>
    </citation>
    <scope>NUCLEOTIDE SEQUENCE [LARGE SCALE GENOMIC DNA]</scope>
</reference>
<proteinExistence type="predicted"/>
<dbReference type="Gene3D" id="3.90.79.10">
    <property type="entry name" value="Nucleoside Triphosphate Pyrophosphohydrolase"/>
    <property type="match status" value="1"/>
</dbReference>
<sequence length="183" mass="21178">MTLIDALDSNGNPIGIAKTKQEIHKEGLWHKAAHVWIYNSKEQILLQLRSKCKDSHPGLFDISAAGHVDSGESTETSAIREIKEEIGLNVNKDDLKLIGIRKVSKYHKEIDWQNNEIDYVYLLKFEGKIEELTFPDREVEALKWIPIEELIKELKDPKSLKKYVDHGDYYYFVIEQVRAALEN</sequence>
<dbReference type="GO" id="GO:0005737">
    <property type="term" value="C:cytoplasm"/>
    <property type="evidence" value="ECO:0007669"/>
    <property type="project" value="TreeGrafter"/>
</dbReference>
<dbReference type="Pfam" id="PF00293">
    <property type="entry name" value="NUDIX"/>
    <property type="match status" value="1"/>
</dbReference>
<dbReference type="AlphaFoldDB" id="A0A0G0Z7N5"/>
<dbReference type="PANTHER" id="PTHR10885">
    <property type="entry name" value="ISOPENTENYL-DIPHOSPHATE DELTA-ISOMERASE"/>
    <property type="match status" value="1"/>
</dbReference>
<dbReference type="Proteomes" id="UP000033869">
    <property type="component" value="Unassembled WGS sequence"/>
</dbReference>
<organism evidence="2 3">
    <name type="scientific">candidate division CPR2 bacterium GW2011_GWC1_41_48</name>
    <dbReference type="NCBI Taxonomy" id="1618344"/>
    <lineage>
        <taxon>Bacteria</taxon>
        <taxon>Bacteria division CPR2</taxon>
    </lineage>
</organism>
<evidence type="ECO:0000313" key="2">
    <source>
        <dbReference type="EMBL" id="KKS09038.1"/>
    </source>
</evidence>
<dbReference type="GO" id="GO:0009240">
    <property type="term" value="P:isopentenyl diphosphate biosynthetic process"/>
    <property type="evidence" value="ECO:0007669"/>
    <property type="project" value="TreeGrafter"/>
</dbReference>
<dbReference type="EMBL" id="LCBL01000003">
    <property type="protein sequence ID" value="KKS09038.1"/>
    <property type="molecule type" value="Genomic_DNA"/>
</dbReference>
<dbReference type="PROSITE" id="PS51462">
    <property type="entry name" value="NUDIX"/>
    <property type="match status" value="1"/>
</dbReference>
<name>A0A0G0Z7N5_UNCC2</name>
<keyword evidence="2" id="KW-0378">Hydrolase</keyword>
<dbReference type="GO" id="GO:0004452">
    <property type="term" value="F:isopentenyl-diphosphate delta-isomerase activity"/>
    <property type="evidence" value="ECO:0007669"/>
    <property type="project" value="TreeGrafter"/>
</dbReference>
<feature type="domain" description="Nudix hydrolase" evidence="1">
    <location>
        <begin position="28"/>
        <end position="168"/>
    </location>
</feature>
<dbReference type="InterPro" id="IPR000086">
    <property type="entry name" value="NUDIX_hydrolase_dom"/>
</dbReference>
<dbReference type="GO" id="GO:0016787">
    <property type="term" value="F:hydrolase activity"/>
    <property type="evidence" value="ECO:0007669"/>
    <property type="project" value="UniProtKB-KW"/>
</dbReference>
<accession>A0A0G0Z7N5</accession>
<gene>
    <name evidence="2" type="ORF">UU65_C0003G0093</name>
</gene>
<dbReference type="CDD" id="cd04692">
    <property type="entry name" value="NUDIX_Hydrolase"/>
    <property type="match status" value="1"/>
</dbReference>